<dbReference type="PROSITE" id="PS52050">
    <property type="entry name" value="WYL"/>
    <property type="match status" value="1"/>
</dbReference>
<keyword evidence="5" id="KW-1185">Reference proteome</keyword>
<dbReference type="InterPro" id="IPR051534">
    <property type="entry name" value="CBASS_pafABC_assoc_protein"/>
</dbReference>
<dbReference type="HOGENOM" id="CLU_041141_3_1_11"/>
<evidence type="ECO:0000259" key="2">
    <source>
        <dbReference type="Pfam" id="PF13280"/>
    </source>
</evidence>
<dbReference type="PANTHER" id="PTHR34580:SF3">
    <property type="entry name" value="PROTEIN PAFB"/>
    <property type="match status" value="1"/>
</dbReference>
<dbReference type="OrthoDB" id="3268930at2"/>
<dbReference type="AlphaFoldDB" id="A6W976"/>
<dbReference type="PANTHER" id="PTHR34580">
    <property type="match status" value="1"/>
</dbReference>
<evidence type="ECO:0000259" key="3">
    <source>
        <dbReference type="Pfam" id="PF25583"/>
    </source>
</evidence>
<dbReference type="KEGG" id="kra:Krad_1879"/>
<name>A6W976_KINRD</name>
<organism evidence="4 5">
    <name type="scientific">Kineococcus radiotolerans (strain ATCC BAA-149 / DSM 14245 / SRS30216)</name>
    <dbReference type="NCBI Taxonomy" id="266940"/>
    <lineage>
        <taxon>Bacteria</taxon>
        <taxon>Bacillati</taxon>
        <taxon>Actinomycetota</taxon>
        <taxon>Actinomycetes</taxon>
        <taxon>Kineosporiales</taxon>
        <taxon>Kineosporiaceae</taxon>
        <taxon>Kineococcus</taxon>
    </lineage>
</organism>
<protein>
    <submittedName>
        <fullName evidence="4">Transcriptional regulator-like</fullName>
    </submittedName>
</protein>
<evidence type="ECO:0000313" key="5">
    <source>
        <dbReference type="Proteomes" id="UP000001116"/>
    </source>
</evidence>
<feature type="region of interest" description="Disordered" evidence="1">
    <location>
        <begin position="1"/>
        <end position="26"/>
    </location>
</feature>
<dbReference type="Pfam" id="PF25583">
    <property type="entry name" value="WCX"/>
    <property type="match status" value="1"/>
</dbReference>
<dbReference type="InterPro" id="IPR057727">
    <property type="entry name" value="WCX_dom"/>
</dbReference>
<feature type="domain" description="WYL" evidence="2">
    <location>
        <begin position="172"/>
        <end position="237"/>
    </location>
</feature>
<sequence length="352" mass="38139">MATTSGTPATPATSSGPPGGAAAAARGARRTERLLNLVIALSATRRWLTKEQIRTAVPQYADCATTVAFERMFERDKEDLRELGVPLETGGEDPLFEDEAGYRIDREAYALPEIRFTPAELAVLSLASRVWQQASLAGPATRALVKLRSLGVEPDESSLIGVEPRVRTAEPAFDPLYAATRDRTPVSFTYRRAGGEPATRHVEPWAIVSWHGRWYLVGHDRDRDDSRVFRLSRVASAVKRIGRAGSYEVPEGIDPREIVAGTVGPTTTRRARLLVRSGAGLTLRRRARTVEAGEREDVVVVDVSDVEMSADELAAYGADVVVLEPPELREAVLRRLRGAAGQPAADPAGGPA</sequence>
<dbReference type="EMBL" id="CP000750">
    <property type="protein sequence ID" value="ABS03365.1"/>
    <property type="molecule type" value="Genomic_DNA"/>
</dbReference>
<gene>
    <name evidence="4" type="ordered locus">Krad_1879</name>
</gene>
<evidence type="ECO:0000256" key="1">
    <source>
        <dbReference type="SAM" id="MobiDB-lite"/>
    </source>
</evidence>
<dbReference type="Pfam" id="PF13280">
    <property type="entry name" value="WYL"/>
    <property type="match status" value="1"/>
</dbReference>
<dbReference type="Proteomes" id="UP000001116">
    <property type="component" value="Chromosome"/>
</dbReference>
<dbReference type="eggNOG" id="COG2378">
    <property type="taxonomic scope" value="Bacteria"/>
</dbReference>
<feature type="domain" description="WCX" evidence="3">
    <location>
        <begin position="268"/>
        <end position="340"/>
    </location>
</feature>
<accession>A6W976</accession>
<reference evidence="5" key="1">
    <citation type="journal article" date="2008" name="PLoS ONE">
        <title>Survival in nuclear waste, extreme resistance, and potential applications gleaned from the genome sequence of Kineococcus radiotolerans SRS30216.</title>
        <authorList>
            <person name="Bagwell C.E."/>
            <person name="Bhat S."/>
            <person name="Hawkins G.M."/>
            <person name="Smith B.W."/>
            <person name="Biswas T."/>
            <person name="Hoover T.R."/>
            <person name="Saunders E."/>
            <person name="Han C.S."/>
            <person name="Tsodikov O.V."/>
            <person name="Shimkets L.J."/>
        </authorList>
    </citation>
    <scope>NUCLEOTIDE SEQUENCE [LARGE SCALE GENOMIC DNA]</scope>
    <source>
        <strain evidence="5">ATCC BAA-149 / DSM 14245 / SRS30216</strain>
    </source>
</reference>
<dbReference type="InterPro" id="IPR026881">
    <property type="entry name" value="WYL_dom"/>
</dbReference>
<dbReference type="STRING" id="266940.Krad_1879"/>
<evidence type="ECO:0000313" key="4">
    <source>
        <dbReference type="EMBL" id="ABS03365.1"/>
    </source>
</evidence>
<dbReference type="RefSeq" id="WP_011981496.1">
    <property type="nucleotide sequence ID" value="NC_009664.2"/>
</dbReference>
<proteinExistence type="predicted"/>